<feature type="transmembrane region" description="Helical" evidence="1">
    <location>
        <begin position="7"/>
        <end position="29"/>
    </location>
</feature>
<proteinExistence type="predicted"/>
<reference evidence="3" key="1">
    <citation type="submission" date="2017-02" db="EMBL/GenBank/DDBJ databases">
        <authorList>
            <person name="Varghese N."/>
            <person name="Submissions S."/>
        </authorList>
    </citation>
    <scope>NUCLEOTIDE SEQUENCE [LARGE SCALE GENOMIC DNA]</scope>
    <source>
        <strain evidence="3">ATCC BAA-73</strain>
    </source>
</reference>
<keyword evidence="1" id="KW-0472">Membrane</keyword>
<dbReference type="Proteomes" id="UP000190625">
    <property type="component" value="Unassembled WGS sequence"/>
</dbReference>
<dbReference type="RefSeq" id="WP_078809831.1">
    <property type="nucleotide sequence ID" value="NZ_FUWM01000010.1"/>
</dbReference>
<dbReference type="OrthoDB" id="9993511at2"/>
<evidence type="ECO:0000313" key="3">
    <source>
        <dbReference type="Proteomes" id="UP000190625"/>
    </source>
</evidence>
<evidence type="ECO:0000313" key="2">
    <source>
        <dbReference type="EMBL" id="SJZ62210.1"/>
    </source>
</evidence>
<dbReference type="EMBL" id="FUWM01000010">
    <property type="protein sequence ID" value="SJZ62210.1"/>
    <property type="molecule type" value="Genomic_DNA"/>
</dbReference>
<name>A0A1T4M5B8_9FIRM</name>
<dbReference type="STRING" id="142842.SAMN02745118_01350"/>
<dbReference type="AlphaFoldDB" id="A0A1T4M5B8"/>
<sequence>MLTREDLFTIVALTIVIVITLAVFSWMLINNGFFGPELPPGAKKVLKMNKSEIIGKNIDRINLQYYNSLLNGG</sequence>
<keyword evidence="1" id="KW-1133">Transmembrane helix</keyword>
<accession>A0A1T4M5B8</accession>
<keyword evidence="1" id="KW-0812">Transmembrane</keyword>
<evidence type="ECO:0000256" key="1">
    <source>
        <dbReference type="SAM" id="Phobius"/>
    </source>
</evidence>
<protein>
    <submittedName>
        <fullName evidence="2">Uncharacterized protein</fullName>
    </submittedName>
</protein>
<organism evidence="2 3">
    <name type="scientific">Selenihalanaerobacter shriftii</name>
    <dbReference type="NCBI Taxonomy" id="142842"/>
    <lineage>
        <taxon>Bacteria</taxon>
        <taxon>Bacillati</taxon>
        <taxon>Bacillota</taxon>
        <taxon>Clostridia</taxon>
        <taxon>Halanaerobiales</taxon>
        <taxon>Halobacteroidaceae</taxon>
        <taxon>Selenihalanaerobacter</taxon>
    </lineage>
</organism>
<gene>
    <name evidence="2" type="ORF">SAMN02745118_01350</name>
</gene>
<keyword evidence="3" id="KW-1185">Reference proteome</keyword>